<feature type="repeat" description="TPR" evidence="3">
    <location>
        <begin position="1008"/>
        <end position="1041"/>
    </location>
</feature>
<feature type="repeat" description="TPR" evidence="3">
    <location>
        <begin position="1134"/>
        <end position="1167"/>
    </location>
</feature>
<evidence type="ECO:0000256" key="1">
    <source>
        <dbReference type="ARBA" id="ARBA00022737"/>
    </source>
</evidence>
<dbReference type="InterPro" id="IPR027417">
    <property type="entry name" value="P-loop_NTPase"/>
</dbReference>
<dbReference type="Pfam" id="PF18738">
    <property type="entry name" value="HEPN_DZIP3"/>
    <property type="match status" value="1"/>
</dbReference>
<dbReference type="STRING" id="7574.A0A1S3I5U8"/>
<dbReference type="Pfam" id="PF00515">
    <property type="entry name" value="TPR_1"/>
    <property type="match status" value="2"/>
</dbReference>
<dbReference type="GO" id="GO:0043531">
    <property type="term" value="F:ADP binding"/>
    <property type="evidence" value="ECO:0007669"/>
    <property type="project" value="InterPro"/>
</dbReference>
<feature type="domain" description="DZIP3-like HEPN" evidence="4">
    <location>
        <begin position="51"/>
        <end position="187"/>
    </location>
</feature>
<feature type="repeat" description="TPR" evidence="3">
    <location>
        <begin position="966"/>
        <end position="999"/>
    </location>
</feature>
<dbReference type="InterPro" id="IPR041249">
    <property type="entry name" value="HEPN_DZIP3"/>
</dbReference>
<dbReference type="SUPFAM" id="SSF48452">
    <property type="entry name" value="TPR-like"/>
    <property type="match status" value="3"/>
</dbReference>
<feature type="repeat" description="TPR" evidence="3">
    <location>
        <begin position="1050"/>
        <end position="1083"/>
    </location>
</feature>
<evidence type="ECO:0000256" key="3">
    <source>
        <dbReference type="PROSITE-ProRule" id="PRU00339"/>
    </source>
</evidence>
<dbReference type="InterPro" id="IPR019734">
    <property type="entry name" value="TPR_rpt"/>
</dbReference>
<organism evidence="5 6">
    <name type="scientific">Lingula anatina</name>
    <name type="common">Brachiopod</name>
    <name type="synonym">Lingula unguis</name>
    <dbReference type="NCBI Taxonomy" id="7574"/>
    <lineage>
        <taxon>Eukaryota</taxon>
        <taxon>Metazoa</taxon>
        <taxon>Spiralia</taxon>
        <taxon>Lophotrochozoa</taxon>
        <taxon>Brachiopoda</taxon>
        <taxon>Linguliformea</taxon>
        <taxon>Lingulata</taxon>
        <taxon>Lingulida</taxon>
        <taxon>Linguloidea</taxon>
        <taxon>Lingulidae</taxon>
        <taxon>Lingula</taxon>
    </lineage>
</organism>
<dbReference type="RefSeq" id="XP_013392749.1">
    <property type="nucleotide sequence ID" value="XM_013537295.1"/>
</dbReference>
<dbReference type="PANTHER" id="PTHR45641:SF19">
    <property type="entry name" value="NEPHROCYSTIN-3"/>
    <property type="match status" value="1"/>
</dbReference>
<proteinExistence type="predicted"/>
<evidence type="ECO:0000256" key="2">
    <source>
        <dbReference type="ARBA" id="ARBA00022803"/>
    </source>
</evidence>
<dbReference type="Pfam" id="PF13424">
    <property type="entry name" value="TPR_12"/>
    <property type="match status" value="6"/>
</dbReference>
<reference evidence="6" key="1">
    <citation type="submission" date="2025-08" db="UniProtKB">
        <authorList>
            <consortium name="RefSeq"/>
        </authorList>
    </citation>
    <scope>IDENTIFICATION</scope>
    <source>
        <tissue evidence="6">Gonads</tissue>
    </source>
</reference>
<dbReference type="SUPFAM" id="SSF52540">
    <property type="entry name" value="P-loop containing nucleoside triphosphate hydrolases"/>
    <property type="match status" value="1"/>
</dbReference>
<dbReference type="Proteomes" id="UP000085678">
    <property type="component" value="Unplaced"/>
</dbReference>
<dbReference type="Gene3D" id="3.40.50.300">
    <property type="entry name" value="P-loop containing nucleotide triphosphate hydrolases"/>
    <property type="match status" value="1"/>
</dbReference>
<dbReference type="InterPro" id="IPR036388">
    <property type="entry name" value="WH-like_DNA-bd_sf"/>
</dbReference>
<feature type="repeat" description="TPR" evidence="3">
    <location>
        <begin position="672"/>
        <end position="705"/>
    </location>
</feature>
<name>A0A1S3I5U8_LINAN</name>
<dbReference type="InParanoid" id="A0A1S3I5U8"/>
<dbReference type="PROSITE" id="PS50005">
    <property type="entry name" value="TPR"/>
    <property type="match status" value="13"/>
</dbReference>
<sequence>MATAATPRNEIENTMRMGLLIHRSQDVLQDVLSTQLQTTYPGLFDPSNGGKLFDILTDQKANQTLLQLKKMKVLNASQMKLLYPSGNPSTTVTLKDLDVTLTVVLLRNITTLNPKGSWENPPTTDMSMEAQIGRVKKYRNKFSHGGASLTDAAFQTQFTELKALLLSLSTIYSSDDYDKLLTDPLHAAEAPCQLISTDLPSRTPELKGRVDLVQKILQHVENDTKLILLTGMGGIGKTSIAVEVGHHRKYVKKDVLHIDMRKVVNLDSVKLSLVQHYHPNQFLKDIYCDYQNKFTQTMSNLATDTLLILDNNDSVLNSHQQEFLQLLEDVMNSSKHITLLCTSRESFSLLSQTTVTIDIPPLDKTSSLEVLWGGNTISPTDSETEALGEISERCGHNPLALKLAATQIKLKTVQKVLEKMNRMKVLPSLQLPNIPASQGMLTCLEMSYETLTDTEKRVLRGLHIFPVAFNSEEVSEILEMDEDECESVLDNLSAKSLLSLVQNTYDLHPLVKEYAEFLAQTDNNEITHTRKKYRDYYICRVLQLYIVQNIKASLFENMSKLVPHLHMTATLLKMKLCTSGIQQKKIKLNILQMIANTFHFLFLNQEALSIFQSIEVDMNMFFEGQPMEKAKLHNNIGGVLKAMGKYKEALGYYKKCLEVKEEFLGLKHPDTAASYNNIGSVLRNMGKYKEALDYHKKCLEVTGEVLGLKHRKTATSYNNIGGVLQDMGKYKEALGYHKKCLEVKEEVLGVKHPDTVTSYNNIGNVLSHIGRYKEALEYHRKCLEEKKESLGLKHPETAKSHYNIGIILQEMGEYEEALDYLKKCLQVEEEFLGPKHPDTAKTDRSIGEVLQNMGKYNEALDYFKKCLQVNEEVLGLKHPDTASSYDSIGNVLRNMGMYKEALDYHRKGLDVREELLGPKHPDTAYSYNNIGCVLEVMGKYKEALDYHKKCLKVNEEFLGPKHPETARSYNNIGYVLQDIGKFEEALDYYKKCLEVREQVLGPQHPYTAYSYTNIGGVLQDMGKYKEALVYHKKCLEVQEGLLGLKHPDTATTYSNIGNVLKAMGKYKEALDYHRKCLEVREEILGLKHPDTAASYNNIGTLLKDMGEYKEALDCYKKSKEVIEDVLGPKHLHTAHLYYNIGDLLQAMGDYKRALPYLKRCHKLKKELLGPKHPDVAVVFILICAVLLNMGQSEEAMKYMFVKIREISDERGSRI</sequence>
<feature type="repeat" description="TPR" evidence="3">
    <location>
        <begin position="882"/>
        <end position="915"/>
    </location>
</feature>
<dbReference type="Gene3D" id="1.25.40.10">
    <property type="entry name" value="Tetratricopeptide repeat domain"/>
    <property type="match status" value="4"/>
</dbReference>
<dbReference type="PROSITE" id="PS50293">
    <property type="entry name" value="TPR_REGION"/>
    <property type="match status" value="2"/>
</dbReference>
<feature type="repeat" description="TPR" evidence="3">
    <location>
        <begin position="1092"/>
        <end position="1125"/>
    </location>
</feature>
<keyword evidence="5" id="KW-1185">Reference proteome</keyword>
<evidence type="ECO:0000259" key="4">
    <source>
        <dbReference type="Pfam" id="PF18738"/>
    </source>
</evidence>
<dbReference type="PRINTS" id="PR00364">
    <property type="entry name" value="DISEASERSIST"/>
</dbReference>
<dbReference type="GeneID" id="106160636"/>
<dbReference type="SMART" id="SM00028">
    <property type="entry name" value="TPR"/>
    <property type="match status" value="13"/>
</dbReference>
<feature type="repeat" description="TPR" evidence="3">
    <location>
        <begin position="924"/>
        <end position="957"/>
    </location>
</feature>
<feature type="repeat" description="TPR" evidence="3">
    <location>
        <begin position="714"/>
        <end position="747"/>
    </location>
</feature>
<feature type="repeat" description="TPR" evidence="3">
    <location>
        <begin position="798"/>
        <end position="831"/>
    </location>
</feature>
<feature type="repeat" description="TPR" evidence="3">
    <location>
        <begin position="756"/>
        <end position="789"/>
    </location>
</feature>
<dbReference type="OrthoDB" id="1667894at2759"/>
<evidence type="ECO:0000313" key="5">
    <source>
        <dbReference type="Proteomes" id="UP000085678"/>
    </source>
</evidence>
<dbReference type="InterPro" id="IPR011990">
    <property type="entry name" value="TPR-like_helical_dom_sf"/>
</dbReference>
<keyword evidence="1" id="KW-0677">Repeat</keyword>
<evidence type="ECO:0000313" key="6">
    <source>
        <dbReference type="RefSeq" id="XP_013392749.1"/>
    </source>
</evidence>
<protein>
    <submittedName>
        <fullName evidence="6">Uncharacterized protein LOC106160636</fullName>
    </submittedName>
</protein>
<gene>
    <name evidence="6" type="primary">LOC106160636</name>
</gene>
<dbReference type="AlphaFoldDB" id="A0A1S3I5U8"/>
<dbReference type="Gene3D" id="1.10.10.10">
    <property type="entry name" value="Winged helix-like DNA-binding domain superfamily/Winged helix DNA-binding domain"/>
    <property type="match status" value="1"/>
</dbReference>
<feature type="repeat" description="TPR" evidence="3">
    <location>
        <begin position="840"/>
        <end position="873"/>
    </location>
</feature>
<dbReference type="PANTHER" id="PTHR45641">
    <property type="entry name" value="TETRATRICOPEPTIDE REPEAT PROTEIN (AFU_ORTHOLOGUE AFUA_6G03870)"/>
    <property type="match status" value="1"/>
</dbReference>
<accession>A0A1S3I5U8</accession>
<keyword evidence="2 3" id="KW-0802">TPR repeat</keyword>
<feature type="repeat" description="TPR" evidence="3">
    <location>
        <begin position="630"/>
        <end position="663"/>
    </location>
</feature>
<dbReference type="KEGG" id="lak:106160636"/>